<accession>A0ABC8LH21</accession>
<reference evidence="2 3" key="1">
    <citation type="submission" date="2022-03" db="EMBL/GenBank/DDBJ databases">
        <authorList>
            <person name="Macdonald S."/>
            <person name="Ahmed S."/>
            <person name="Newling K."/>
        </authorList>
    </citation>
    <scope>NUCLEOTIDE SEQUENCE [LARGE SCALE GENOMIC DNA]</scope>
</reference>
<organism evidence="2 3">
    <name type="scientific">Eruca vesicaria subsp. sativa</name>
    <name type="common">Garden rocket</name>
    <name type="synonym">Eruca sativa</name>
    <dbReference type="NCBI Taxonomy" id="29727"/>
    <lineage>
        <taxon>Eukaryota</taxon>
        <taxon>Viridiplantae</taxon>
        <taxon>Streptophyta</taxon>
        <taxon>Embryophyta</taxon>
        <taxon>Tracheophyta</taxon>
        <taxon>Spermatophyta</taxon>
        <taxon>Magnoliopsida</taxon>
        <taxon>eudicotyledons</taxon>
        <taxon>Gunneridae</taxon>
        <taxon>Pentapetalae</taxon>
        <taxon>rosids</taxon>
        <taxon>malvids</taxon>
        <taxon>Brassicales</taxon>
        <taxon>Brassicaceae</taxon>
        <taxon>Brassiceae</taxon>
        <taxon>Eruca</taxon>
    </lineage>
</organism>
<name>A0ABC8LH21_ERUVS</name>
<protein>
    <submittedName>
        <fullName evidence="2">Uncharacterized protein</fullName>
    </submittedName>
</protein>
<dbReference type="AlphaFoldDB" id="A0ABC8LH21"/>
<comment type="caution">
    <text evidence="2">The sequence shown here is derived from an EMBL/GenBank/DDBJ whole genome shotgun (WGS) entry which is preliminary data.</text>
</comment>
<keyword evidence="3" id="KW-1185">Reference proteome</keyword>
<gene>
    <name evidence="2" type="ORF">ERUC_LOCUS35237</name>
</gene>
<sequence>MRSSSSMGPSAYLFYALAITIMATMVAAYEPYTYSLPPLPSYSPSPKEYNTPPLLLYPQFSTTSVLFPITKDRLQVSSNTIYLQFPTNTTIFLSINKA</sequence>
<dbReference type="Proteomes" id="UP001642260">
    <property type="component" value="Unassembled WGS sequence"/>
</dbReference>
<evidence type="ECO:0000313" key="2">
    <source>
        <dbReference type="EMBL" id="CAH8382754.1"/>
    </source>
</evidence>
<keyword evidence="1" id="KW-0472">Membrane</keyword>
<proteinExistence type="predicted"/>
<dbReference type="EMBL" id="CAKOAT010564042">
    <property type="protein sequence ID" value="CAH8382754.1"/>
    <property type="molecule type" value="Genomic_DNA"/>
</dbReference>
<feature type="transmembrane region" description="Helical" evidence="1">
    <location>
        <begin position="12"/>
        <end position="29"/>
    </location>
</feature>
<keyword evidence="1" id="KW-1133">Transmembrane helix</keyword>
<keyword evidence="1" id="KW-0812">Transmembrane</keyword>
<evidence type="ECO:0000313" key="3">
    <source>
        <dbReference type="Proteomes" id="UP001642260"/>
    </source>
</evidence>
<evidence type="ECO:0000256" key="1">
    <source>
        <dbReference type="SAM" id="Phobius"/>
    </source>
</evidence>